<sequence length="62" mass="7369">MSEPPQPGTVYRMGRGSEPRYEVRRVVQEHPEYWEVELQGIHPPHALTRVVIVREYWLTRAV</sequence>
<dbReference type="RefSeq" id="WP_380129946.1">
    <property type="nucleotide sequence ID" value="NZ_JBHSEG010000008.1"/>
</dbReference>
<gene>
    <name evidence="1" type="ORF">ACFO0P_15735</name>
</gene>
<evidence type="ECO:0000313" key="2">
    <source>
        <dbReference type="Proteomes" id="UP001595939"/>
    </source>
</evidence>
<keyword evidence="2" id="KW-1185">Reference proteome</keyword>
<dbReference type="Proteomes" id="UP001595939">
    <property type="component" value="Unassembled WGS sequence"/>
</dbReference>
<dbReference type="EMBL" id="JBHSEG010000008">
    <property type="protein sequence ID" value="MFC4455229.1"/>
    <property type="molecule type" value="Genomic_DNA"/>
</dbReference>
<comment type="caution">
    <text evidence="1">The sequence shown here is derived from an EMBL/GenBank/DDBJ whole genome shotgun (WGS) entry which is preliminary data.</text>
</comment>
<accession>A0ABV8YAE3</accession>
<evidence type="ECO:0000313" key="1">
    <source>
        <dbReference type="EMBL" id="MFC4455229.1"/>
    </source>
</evidence>
<proteinExistence type="predicted"/>
<reference evidence="2" key="1">
    <citation type="journal article" date="2019" name="Int. J. Syst. Evol. Microbiol.">
        <title>The Global Catalogue of Microorganisms (GCM) 10K type strain sequencing project: providing services to taxonomists for standard genome sequencing and annotation.</title>
        <authorList>
            <consortium name="The Broad Institute Genomics Platform"/>
            <consortium name="The Broad Institute Genome Sequencing Center for Infectious Disease"/>
            <person name="Wu L."/>
            <person name="Ma J."/>
        </authorList>
    </citation>
    <scope>NUCLEOTIDE SEQUENCE [LARGE SCALE GENOMIC DNA]</scope>
    <source>
        <strain evidence="2">CCUG 39970</strain>
    </source>
</reference>
<protein>
    <submittedName>
        <fullName evidence="1">Uncharacterized protein</fullName>
    </submittedName>
</protein>
<organism evidence="1 2">
    <name type="scientific">Deinococcus sonorensis</name>
    <dbReference type="NCBI Taxonomy" id="309891"/>
    <lineage>
        <taxon>Bacteria</taxon>
        <taxon>Thermotogati</taxon>
        <taxon>Deinococcota</taxon>
        <taxon>Deinococci</taxon>
        <taxon>Deinococcales</taxon>
        <taxon>Deinococcaceae</taxon>
        <taxon>Deinococcus</taxon>
    </lineage>
</organism>
<name>A0ABV8YAE3_9DEIO</name>